<name>A0A0F0KQL8_9MICO</name>
<keyword evidence="8" id="KW-1185">Reference proteome</keyword>
<protein>
    <submittedName>
        <fullName evidence="7">DoxX-like family protein</fullName>
    </submittedName>
</protein>
<dbReference type="EMBL" id="FOYR01000002">
    <property type="protein sequence ID" value="SFR57688.1"/>
    <property type="molecule type" value="Genomic_DNA"/>
</dbReference>
<dbReference type="RefSeq" id="WP_045250824.1">
    <property type="nucleotide sequence ID" value="NZ_CBFSJS010000002.1"/>
</dbReference>
<evidence type="ECO:0000256" key="1">
    <source>
        <dbReference type="ARBA" id="ARBA00004141"/>
    </source>
</evidence>
<dbReference type="GO" id="GO:0016020">
    <property type="term" value="C:membrane"/>
    <property type="evidence" value="ECO:0007669"/>
    <property type="project" value="UniProtKB-SubCell"/>
</dbReference>
<dbReference type="Pfam" id="PF13564">
    <property type="entry name" value="DoxX_2"/>
    <property type="match status" value="1"/>
</dbReference>
<evidence type="ECO:0000256" key="4">
    <source>
        <dbReference type="ARBA" id="ARBA00023136"/>
    </source>
</evidence>
<accession>A0A1I6HTG4</accession>
<dbReference type="EMBL" id="JYIT01000078">
    <property type="protein sequence ID" value="KJL22744.1"/>
    <property type="molecule type" value="Genomic_DNA"/>
</dbReference>
<evidence type="ECO:0000313" key="6">
    <source>
        <dbReference type="EMBL" id="KJL22744.1"/>
    </source>
</evidence>
<evidence type="ECO:0000256" key="3">
    <source>
        <dbReference type="ARBA" id="ARBA00022989"/>
    </source>
</evidence>
<sequence length="121" mass="12239">MLIALWIVNALLTLAMLGGGGMKLLTPKPVLAERGMAWTDDFSAGTIKAIAALEVVGAIGLILPLATGIAPILTPLAGTGIAIIMIGAVVVHLRRKEPATPAIVLAVLAVASAVLGFLAVR</sequence>
<reference evidence="6 8" key="1">
    <citation type="submission" date="2015-02" db="EMBL/GenBank/DDBJ databases">
        <title>Draft genome sequences of ten Microbacterium spp. with emphasis on heavy metal contaminated environments.</title>
        <authorList>
            <person name="Corretto E."/>
        </authorList>
    </citation>
    <scope>NUCLEOTIDE SEQUENCE [LARGE SCALE GENOMIC DNA]</scope>
    <source>
        <strain evidence="6 8">DSM 23848</strain>
    </source>
</reference>
<dbReference type="Proteomes" id="UP000033448">
    <property type="component" value="Unassembled WGS sequence"/>
</dbReference>
<evidence type="ECO:0000313" key="8">
    <source>
        <dbReference type="Proteomes" id="UP000033448"/>
    </source>
</evidence>
<keyword evidence="4 5" id="KW-0472">Membrane</keyword>
<proteinExistence type="predicted"/>
<gene>
    <name evidence="6" type="ORF">RL72_02135</name>
    <name evidence="7" type="ORF">SAMN04488591_2134</name>
</gene>
<dbReference type="InterPro" id="IPR032808">
    <property type="entry name" value="DoxX"/>
</dbReference>
<comment type="subcellular location">
    <subcellularLocation>
        <location evidence="1">Membrane</location>
        <topology evidence="1">Multi-pass membrane protein</topology>
    </subcellularLocation>
</comment>
<feature type="transmembrane region" description="Helical" evidence="5">
    <location>
        <begin position="72"/>
        <end position="93"/>
    </location>
</feature>
<reference evidence="7" key="3">
    <citation type="submission" date="2016-10" db="EMBL/GenBank/DDBJ databases">
        <authorList>
            <person name="de Groot N.N."/>
        </authorList>
    </citation>
    <scope>NUCLEOTIDE SEQUENCE [LARGE SCALE GENOMIC DNA]</scope>
    <source>
        <strain evidence="7">CL127</strain>
    </source>
</reference>
<accession>A0A0F0KQL8</accession>
<evidence type="ECO:0000256" key="5">
    <source>
        <dbReference type="SAM" id="Phobius"/>
    </source>
</evidence>
<evidence type="ECO:0000256" key="2">
    <source>
        <dbReference type="ARBA" id="ARBA00022692"/>
    </source>
</evidence>
<dbReference type="Proteomes" id="UP000198877">
    <property type="component" value="Unassembled WGS sequence"/>
</dbReference>
<dbReference type="OrthoDB" id="3482063at2"/>
<keyword evidence="2 5" id="KW-0812">Transmembrane</keyword>
<dbReference type="AlphaFoldDB" id="A0A0F0KQL8"/>
<feature type="transmembrane region" description="Helical" evidence="5">
    <location>
        <begin position="42"/>
        <end position="65"/>
    </location>
</feature>
<evidence type="ECO:0000313" key="7">
    <source>
        <dbReference type="EMBL" id="SFR57688.1"/>
    </source>
</evidence>
<feature type="transmembrane region" description="Helical" evidence="5">
    <location>
        <begin position="99"/>
        <end position="120"/>
    </location>
</feature>
<dbReference type="PATRIC" id="fig|582680.7.peg.2184"/>
<keyword evidence="3 5" id="KW-1133">Transmembrane helix</keyword>
<reference evidence="9" key="2">
    <citation type="submission" date="2016-10" db="EMBL/GenBank/DDBJ databases">
        <authorList>
            <person name="Varghese N."/>
            <person name="Submissions S."/>
        </authorList>
    </citation>
    <scope>NUCLEOTIDE SEQUENCE [LARGE SCALE GENOMIC DNA]</scope>
    <source>
        <strain evidence="9">CL127</strain>
    </source>
</reference>
<organism evidence="6 8">
    <name type="scientific">Microbacterium azadirachtae</name>
    <dbReference type="NCBI Taxonomy" id="582680"/>
    <lineage>
        <taxon>Bacteria</taxon>
        <taxon>Bacillati</taxon>
        <taxon>Actinomycetota</taxon>
        <taxon>Actinomycetes</taxon>
        <taxon>Micrococcales</taxon>
        <taxon>Microbacteriaceae</taxon>
        <taxon>Microbacterium</taxon>
    </lineage>
</organism>
<evidence type="ECO:0000313" key="9">
    <source>
        <dbReference type="Proteomes" id="UP000198877"/>
    </source>
</evidence>